<organism evidence="1 2">
    <name type="scientific">Lactobacillus phage PLE3</name>
    <dbReference type="NCBI Taxonomy" id="1815510"/>
    <lineage>
        <taxon>Viruses</taxon>
        <taxon>Duplodnaviria</taxon>
        <taxon>Heunggongvirae</taxon>
        <taxon>Uroviricota</taxon>
        <taxon>Caudoviricetes</taxon>
        <taxon>Pleetrevirus</taxon>
        <taxon>Pleetrevirus PLE3</taxon>
    </lineage>
</organism>
<keyword evidence="2" id="KW-1185">Reference proteome</keyword>
<dbReference type="KEGG" id="vg:29056534"/>
<gene>
    <name evidence="1" type="ORF">PLE3_16</name>
</gene>
<sequence>MLNSLAYLGFSNIQDIERMTLVEYELRMEAYQLKQVDRQNEIAQQAWMNQQVQATTGSKNPKPKFKTFDDFFDKKEIVDKVRSSYEPDYEISLMSKTELKHSRAQIFAKRMAEFQRLKREGKIIPLSERKEGAHG</sequence>
<proteinExistence type="predicted"/>
<dbReference type="EMBL" id="KU848186">
    <property type="protein sequence ID" value="ANJ65415.1"/>
    <property type="molecule type" value="Genomic_DNA"/>
</dbReference>
<reference evidence="1 2" key="1">
    <citation type="submission" date="2016-02" db="EMBL/GenBank/DDBJ databases">
        <authorList>
            <person name="Wen L."/>
            <person name="He K."/>
            <person name="Yang H."/>
        </authorList>
    </citation>
    <scope>NUCLEOTIDE SEQUENCE [LARGE SCALE GENOMIC DNA]</scope>
</reference>
<evidence type="ECO:0000313" key="2">
    <source>
        <dbReference type="Proteomes" id="UP000204354"/>
    </source>
</evidence>
<dbReference type="GeneID" id="29056534"/>
<name>A0A1B0Y2Q4_9CAUD</name>
<dbReference type="OrthoDB" id="18469at10239"/>
<accession>A0A1B0Y2Q4</accession>
<dbReference type="Proteomes" id="UP000204354">
    <property type="component" value="Segment"/>
</dbReference>
<protein>
    <submittedName>
        <fullName evidence="1">Tail assembly chaperone</fullName>
    </submittedName>
</protein>
<evidence type="ECO:0000313" key="1">
    <source>
        <dbReference type="EMBL" id="ANJ65415.1"/>
    </source>
</evidence>
<dbReference type="RefSeq" id="YP_009292656.1">
    <property type="nucleotide sequence ID" value="NC_031125.1"/>
</dbReference>